<evidence type="ECO:0000313" key="2">
    <source>
        <dbReference type="Proteomes" id="UP001163321"/>
    </source>
</evidence>
<proteinExistence type="predicted"/>
<dbReference type="EMBL" id="CM047580">
    <property type="protein sequence ID" value="KAI9921519.1"/>
    <property type="molecule type" value="Genomic_DNA"/>
</dbReference>
<name>A0ACC0WRN2_9STRA</name>
<dbReference type="Proteomes" id="UP001163321">
    <property type="component" value="Chromosome 1"/>
</dbReference>
<evidence type="ECO:0000313" key="1">
    <source>
        <dbReference type="EMBL" id="KAI9921519.1"/>
    </source>
</evidence>
<reference evidence="1 2" key="1">
    <citation type="journal article" date="2022" name="bioRxiv">
        <title>The genome of the oomycete Peronosclerospora sorghi, a cosmopolitan pathogen of maize and sorghum, is inflated with dispersed pseudogenes.</title>
        <authorList>
            <person name="Fletcher K."/>
            <person name="Martin F."/>
            <person name="Isakeit T."/>
            <person name="Cavanaugh K."/>
            <person name="Magill C."/>
            <person name="Michelmore R."/>
        </authorList>
    </citation>
    <scope>NUCLEOTIDE SEQUENCE [LARGE SCALE GENOMIC DNA]</scope>
    <source>
        <strain evidence="1">P6</strain>
    </source>
</reference>
<keyword evidence="2" id="KW-1185">Reference proteome</keyword>
<protein>
    <submittedName>
        <fullName evidence="1">Uncharacterized protein</fullName>
    </submittedName>
</protein>
<sequence>MIKRDSSCRRDRCEMIYFPTTSTAWSTAAVGQDVITPLMYCFQTAVFDTTDAITGCCCTTFRSVRSSPGSIFATLGMPVVTGVHVVEHAAAWPPSMDVYG</sequence>
<organism evidence="1 2">
    <name type="scientific">Peronosclerospora sorghi</name>
    <dbReference type="NCBI Taxonomy" id="230839"/>
    <lineage>
        <taxon>Eukaryota</taxon>
        <taxon>Sar</taxon>
        <taxon>Stramenopiles</taxon>
        <taxon>Oomycota</taxon>
        <taxon>Peronosporomycetes</taxon>
        <taxon>Peronosporales</taxon>
        <taxon>Peronosporaceae</taxon>
        <taxon>Peronosclerospora</taxon>
    </lineage>
</organism>
<gene>
    <name evidence="1" type="ORF">PsorP6_000828</name>
</gene>
<comment type="caution">
    <text evidence="1">The sequence shown here is derived from an EMBL/GenBank/DDBJ whole genome shotgun (WGS) entry which is preliminary data.</text>
</comment>
<accession>A0ACC0WRN2</accession>